<sequence>MPKAASKKADNGSGKKKRGSKPKKDPNAPKRNLSAYMFYAQENREKVKAQHPNATFSDMGKILGENWKAMTDAQKK</sequence>
<evidence type="ECO:0000313" key="6">
    <source>
        <dbReference type="Proteomes" id="UP000673691"/>
    </source>
</evidence>
<dbReference type="AlphaFoldDB" id="A0A8H7ZZU5"/>
<accession>A0A8H7ZZU5</accession>
<dbReference type="InterPro" id="IPR050342">
    <property type="entry name" value="HMGB"/>
</dbReference>
<dbReference type="Gene3D" id="1.10.30.10">
    <property type="entry name" value="High mobility group box domain"/>
    <property type="match status" value="1"/>
</dbReference>
<evidence type="ECO:0000259" key="4">
    <source>
        <dbReference type="PROSITE" id="PS50118"/>
    </source>
</evidence>
<organism evidence="5 6">
    <name type="scientific">Olpidium bornovanus</name>
    <dbReference type="NCBI Taxonomy" id="278681"/>
    <lineage>
        <taxon>Eukaryota</taxon>
        <taxon>Fungi</taxon>
        <taxon>Fungi incertae sedis</taxon>
        <taxon>Olpidiomycota</taxon>
        <taxon>Olpidiomycotina</taxon>
        <taxon>Olpidiomycetes</taxon>
        <taxon>Olpidiales</taxon>
        <taxon>Olpidiaceae</taxon>
        <taxon>Olpidium</taxon>
    </lineage>
</organism>
<dbReference type="PROSITE" id="PS50118">
    <property type="entry name" value="HMG_BOX_2"/>
    <property type="match status" value="1"/>
</dbReference>
<comment type="caution">
    <text evidence="5">The sequence shown here is derived from an EMBL/GenBank/DDBJ whole genome shotgun (WGS) entry which is preliminary data.</text>
</comment>
<name>A0A8H7ZZU5_9FUNG</name>
<evidence type="ECO:0000256" key="3">
    <source>
        <dbReference type="SAM" id="MobiDB-lite"/>
    </source>
</evidence>
<dbReference type="OrthoDB" id="1919336at2759"/>
<dbReference type="SMART" id="SM00398">
    <property type="entry name" value="HMG"/>
    <property type="match status" value="1"/>
</dbReference>
<evidence type="ECO:0000256" key="1">
    <source>
        <dbReference type="ARBA" id="ARBA00023125"/>
    </source>
</evidence>
<dbReference type="PANTHER" id="PTHR48112">
    <property type="entry name" value="HIGH MOBILITY GROUP PROTEIN DSP1"/>
    <property type="match status" value="1"/>
</dbReference>
<reference evidence="5 6" key="1">
    <citation type="journal article" name="Sci. Rep.">
        <title>Genome-scale phylogenetic analyses confirm Olpidium as the closest living zoosporic fungus to the non-flagellated, terrestrial fungi.</title>
        <authorList>
            <person name="Chang Y."/>
            <person name="Rochon D."/>
            <person name="Sekimoto S."/>
            <person name="Wang Y."/>
            <person name="Chovatia M."/>
            <person name="Sandor L."/>
            <person name="Salamov A."/>
            <person name="Grigoriev I.V."/>
            <person name="Stajich J.E."/>
            <person name="Spatafora J.W."/>
        </authorList>
    </citation>
    <scope>NUCLEOTIDE SEQUENCE [LARGE SCALE GENOMIC DNA]</scope>
    <source>
        <strain evidence="5">S191</strain>
    </source>
</reference>
<gene>
    <name evidence="5" type="ORF">BJ554DRAFT_5669</name>
</gene>
<evidence type="ECO:0000256" key="2">
    <source>
        <dbReference type="PROSITE-ProRule" id="PRU00267"/>
    </source>
</evidence>
<dbReference type="EMBL" id="JAEFCI010002714">
    <property type="protein sequence ID" value="KAG5462048.1"/>
    <property type="molecule type" value="Genomic_DNA"/>
</dbReference>
<dbReference type="Proteomes" id="UP000673691">
    <property type="component" value="Unassembled WGS sequence"/>
</dbReference>
<dbReference type="GO" id="GO:0003677">
    <property type="term" value="F:DNA binding"/>
    <property type="evidence" value="ECO:0007669"/>
    <property type="project" value="UniProtKB-UniRule"/>
</dbReference>
<evidence type="ECO:0000313" key="5">
    <source>
        <dbReference type="EMBL" id="KAG5462048.1"/>
    </source>
</evidence>
<feature type="non-terminal residue" evidence="5">
    <location>
        <position position="76"/>
    </location>
</feature>
<dbReference type="GO" id="GO:0005634">
    <property type="term" value="C:nucleus"/>
    <property type="evidence" value="ECO:0007669"/>
    <property type="project" value="UniProtKB-UniRule"/>
</dbReference>
<feature type="domain" description="HMG box" evidence="4">
    <location>
        <begin position="29"/>
        <end position="76"/>
    </location>
</feature>
<dbReference type="Pfam" id="PF00505">
    <property type="entry name" value="HMG_box"/>
    <property type="match status" value="1"/>
</dbReference>
<keyword evidence="6" id="KW-1185">Reference proteome</keyword>
<dbReference type="SUPFAM" id="SSF47095">
    <property type="entry name" value="HMG-box"/>
    <property type="match status" value="1"/>
</dbReference>
<feature type="DNA-binding region" description="HMG box" evidence="2">
    <location>
        <begin position="29"/>
        <end position="76"/>
    </location>
</feature>
<dbReference type="InterPro" id="IPR036910">
    <property type="entry name" value="HMG_box_dom_sf"/>
</dbReference>
<keyword evidence="2" id="KW-0539">Nucleus</keyword>
<keyword evidence="1 2" id="KW-0238">DNA-binding</keyword>
<feature type="region of interest" description="Disordered" evidence="3">
    <location>
        <begin position="1"/>
        <end position="33"/>
    </location>
</feature>
<protein>
    <submittedName>
        <fullName evidence="5">High mobility group box domain-containing protein</fullName>
    </submittedName>
</protein>
<proteinExistence type="predicted"/>
<dbReference type="InterPro" id="IPR009071">
    <property type="entry name" value="HMG_box_dom"/>
</dbReference>